<keyword evidence="6 14" id="KW-0812">Transmembrane</keyword>
<dbReference type="SFLD" id="SFLDS00052">
    <property type="entry name" value="Ferric_Reductase_Domain"/>
    <property type="match status" value="1"/>
</dbReference>
<comment type="similarity">
    <text evidence="2">Belongs to the ferric reductase (FRE) family.</text>
</comment>
<dbReference type="AlphaFoldDB" id="J4GWU8"/>
<gene>
    <name evidence="16" type="ORF">FIBRA_08465</name>
</gene>
<keyword evidence="12" id="KW-0325">Glycoprotein</keyword>
<evidence type="ECO:0000256" key="4">
    <source>
        <dbReference type="ARBA" id="ARBA00022448"/>
    </source>
</evidence>
<evidence type="ECO:0000256" key="12">
    <source>
        <dbReference type="ARBA" id="ARBA00023180"/>
    </source>
</evidence>
<dbReference type="HOGENOM" id="CLU_017408_1_0_1"/>
<keyword evidence="4" id="KW-0813">Transport</keyword>
<dbReference type="GO" id="GO:0052851">
    <property type="term" value="F:ferric-chelate reductase (NADPH) activity"/>
    <property type="evidence" value="ECO:0007669"/>
    <property type="project" value="UniProtKB-EC"/>
</dbReference>
<dbReference type="SFLD" id="SFLDG01168">
    <property type="entry name" value="Ferric_reductase_subgroup_(FRE"/>
    <property type="match status" value="1"/>
</dbReference>
<evidence type="ECO:0000256" key="10">
    <source>
        <dbReference type="ARBA" id="ARBA00023065"/>
    </source>
</evidence>
<name>J4GWU8_9APHY</name>
<evidence type="ECO:0000313" key="16">
    <source>
        <dbReference type="EMBL" id="CCM06220.1"/>
    </source>
</evidence>
<comment type="subcellular location">
    <subcellularLocation>
        <location evidence="1">Cell membrane</location>
        <topology evidence="1">Multi-pass membrane protein</topology>
    </subcellularLocation>
</comment>
<evidence type="ECO:0000256" key="3">
    <source>
        <dbReference type="ARBA" id="ARBA00012668"/>
    </source>
</evidence>
<feature type="transmembrane region" description="Helical" evidence="14">
    <location>
        <begin position="134"/>
        <end position="154"/>
    </location>
</feature>
<feature type="domain" description="FAD-binding FR-type" evidence="15">
    <location>
        <begin position="307"/>
        <end position="426"/>
    </location>
</feature>
<dbReference type="RefSeq" id="XP_012185503.1">
    <property type="nucleotide sequence ID" value="XM_012330113.1"/>
</dbReference>
<keyword evidence="17" id="KW-1185">Reference proteome</keyword>
<feature type="transmembrane region" description="Helical" evidence="14">
    <location>
        <begin position="207"/>
        <end position="227"/>
    </location>
</feature>
<dbReference type="GO" id="GO:0005886">
    <property type="term" value="C:plasma membrane"/>
    <property type="evidence" value="ECO:0007669"/>
    <property type="project" value="UniProtKB-SubCell"/>
</dbReference>
<dbReference type="STRING" id="599839.J4GWU8"/>
<evidence type="ECO:0000256" key="2">
    <source>
        <dbReference type="ARBA" id="ARBA00006278"/>
    </source>
</evidence>
<dbReference type="GO" id="GO:0006879">
    <property type="term" value="P:intracellular iron ion homeostasis"/>
    <property type="evidence" value="ECO:0007669"/>
    <property type="project" value="TreeGrafter"/>
</dbReference>
<evidence type="ECO:0000256" key="5">
    <source>
        <dbReference type="ARBA" id="ARBA00022475"/>
    </source>
</evidence>
<dbReference type="GeneID" id="24101120"/>
<dbReference type="FunCoup" id="J4GWU8">
    <property type="interactions" value="177"/>
</dbReference>
<proteinExistence type="inferred from homology"/>
<dbReference type="SUPFAM" id="SSF52343">
    <property type="entry name" value="Ferredoxin reductase-like, C-terminal NADP-linked domain"/>
    <property type="match status" value="1"/>
</dbReference>
<evidence type="ECO:0000256" key="11">
    <source>
        <dbReference type="ARBA" id="ARBA00023136"/>
    </source>
</evidence>
<dbReference type="SUPFAM" id="SSF63380">
    <property type="entry name" value="Riboflavin synthase domain-like"/>
    <property type="match status" value="1"/>
</dbReference>
<keyword evidence="5" id="KW-1003">Cell membrane</keyword>
<organism evidence="16 17">
    <name type="scientific">Fibroporia radiculosa</name>
    <dbReference type="NCBI Taxonomy" id="599839"/>
    <lineage>
        <taxon>Eukaryota</taxon>
        <taxon>Fungi</taxon>
        <taxon>Dikarya</taxon>
        <taxon>Basidiomycota</taxon>
        <taxon>Agaricomycotina</taxon>
        <taxon>Agaricomycetes</taxon>
        <taxon>Polyporales</taxon>
        <taxon>Fibroporiaceae</taxon>
        <taxon>Fibroporia</taxon>
    </lineage>
</organism>
<dbReference type="Gene3D" id="3.40.50.80">
    <property type="entry name" value="Nucleotide-binding domain of ferredoxin-NADP reductase (FNR) module"/>
    <property type="match status" value="1"/>
</dbReference>
<evidence type="ECO:0000259" key="15">
    <source>
        <dbReference type="PROSITE" id="PS51384"/>
    </source>
</evidence>
<dbReference type="GO" id="GO:0015677">
    <property type="term" value="P:copper ion import"/>
    <property type="evidence" value="ECO:0007669"/>
    <property type="project" value="TreeGrafter"/>
</dbReference>
<keyword evidence="8 14" id="KW-1133">Transmembrane helix</keyword>
<evidence type="ECO:0000256" key="7">
    <source>
        <dbReference type="ARBA" id="ARBA00022982"/>
    </source>
</evidence>
<evidence type="ECO:0000256" key="14">
    <source>
        <dbReference type="SAM" id="Phobius"/>
    </source>
</evidence>
<evidence type="ECO:0000256" key="9">
    <source>
        <dbReference type="ARBA" id="ARBA00023002"/>
    </source>
</evidence>
<reference evidence="16 17" key="1">
    <citation type="journal article" date="2012" name="Appl. Environ. Microbiol.">
        <title>Short-read sequencing for genomic analysis of the brown rot fungus Fibroporia radiculosa.</title>
        <authorList>
            <person name="Tang J.D."/>
            <person name="Perkins A.D."/>
            <person name="Sonstegard T.S."/>
            <person name="Schroeder S.G."/>
            <person name="Burgess S.C."/>
            <person name="Diehl S.V."/>
        </authorList>
    </citation>
    <scope>NUCLEOTIDE SEQUENCE [LARGE SCALE GENOMIC DNA]</scope>
    <source>
        <strain evidence="16 17">TFFH 294</strain>
    </source>
</reference>
<dbReference type="PANTHER" id="PTHR32361:SF9">
    <property type="entry name" value="FERRIC REDUCTASE TRANSMEMBRANE COMPONENT 3-RELATED"/>
    <property type="match status" value="1"/>
</dbReference>
<dbReference type="CDD" id="cd06186">
    <property type="entry name" value="NOX_Duox_like_FAD_NADP"/>
    <property type="match status" value="1"/>
</dbReference>
<dbReference type="InterPro" id="IPR039261">
    <property type="entry name" value="FNR_nucleotide-bd"/>
</dbReference>
<dbReference type="InterPro" id="IPR013130">
    <property type="entry name" value="Fe3_Rdtase_TM_dom"/>
</dbReference>
<dbReference type="InterPro" id="IPR013121">
    <property type="entry name" value="Fe_red_NAD-bd_6"/>
</dbReference>
<feature type="transmembrane region" description="Helical" evidence="14">
    <location>
        <begin position="174"/>
        <end position="195"/>
    </location>
</feature>
<dbReference type="Pfam" id="PF08022">
    <property type="entry name" value="FAD_binding_8"/>
    <property type="match status" value="1"/>
</dbReference>
<keyword evidence="11 14" id="KW-0472">Membrane</keyword>
<dbReference type="InterPro" id="IPR013112">
    <property type="entry name" value="FAD-bd_8"/>
</dbReference>
<dbReference type="GO" id="GO:0006826">
    <property type="term" value="P:iron ion transport"/>
    <property type="evidence" value="ECO:0007669"/>
    <property type="project" value="TreeGrafter"/>
</dbReference>
<evidence type="ECO:0000256" key="6">
    <source>
        <dbReference type="ARBA" id="ARBA00022692"/>
    </source>
</evidence>
<protein>
    <recommendedName>
        <fullName evidence="3">ferric-chelate reductase (NADPH)</fullName>
        <ecNumber evidence="3">1.16.1.9</ecNumber>
    </recommendedName>
</protein>
<dbReference type="InterPro" id="IPR017938">
    <property type="entry name" value="Riboflavin_synthase-like_b-brl"/>
</dbReference>
<keyword evidence="9" id="KW-0560">Oxidoreductase</keyword>
<feature type="transmembrane region" description="Helical" evidence="14">
    <location>
        <begin position="26"/>
        <end position="44"/>
    </location>
</feature>
<dbReference type="EC" id="1.16.1.9" evidence="3"/>
<keyword evidence="7" id="KW-0249">Electron transport</keyword>
<dbReference type="PANTHER" id="PTHR32361">
    <property type="entry name" value="FERRIC/CUPRIC REDUCTASE TRANSMEMBRANE COMPONENT"/>
    <property type="match status" value="1"/>
</dbReference>
<dbReference type="PROSITE" id="PS51384">
    <property type="entry name" value="FAD_FR"/>
    <property type="match status" value="1"/>
</dbReference>
<evidence type="ECO:0000256" key="13">
    <source>
        <dbReference type="ARBA" id="ARBA00048483"/>
    </source>
</evidence>
<dbReference type="Proteomes" id="UP000006352">
    <property type="component" value="Unassembled WGS sequence"/>
</dbReference>
<comment type="catalytic activity">
    <reaction evidence="13">
        <text>2 a Fe(II)-siderophore + NADP(+) + H(+) = 2 a Fe(III)-siderophore + NADPH</text>
        <dbReference type="Rhea" id="RHEA:28795"/>
        <dbReference type="Rhea" id="RHEA-COMP:11342"/>
        <dbReference type="Rhea" id="RHEA-COMP:11344"/>
        <dbReference type="ChEBI" id="CHEBI:15378"/>
        <dbReference type="ChEBI" id="CHEBI:29033"/>
        <dbReference type="ChEBI" id="CHEBI:29034"/>
        <dbReference type="ChEBI" id="CHEBI:57783"/>
        <dbReference type="ChEBI" id="CHEBI:58349"/>
        <dbReference type="EC" id="1.16.1.9"/>
    </reaction>
</comment>
<evidence type="ECO:0000256" key="8">
    <source>
        <dbReference type="ARBA" id="ARBA00022989"/>
    </source>
</evidence>
<sequence>MTTPIYNNSDVLQPQAGHRGPNDSAVVFWVDIFLVGILALFTLMQLPRILARLTNTEEARFGHLLYTSQDLSRSRFTSLSSANTMSSHAPLFRRPSAEEEKGVQPIVVPRHIPSWTAVLRPITTILRIPFIGRIHFGGGLLLTGYFVTLLFAGVYKTSLFMNQVRPGYVAVSQIPWVVAFATKNNIISFVSGIGWDHLNYIHRFSGRLLVIAANVHAIGFIYRWTIAGSFTKHISQTRYTWGMVALVSVDVLFFFSLAIWRQRAHNIFFLSHLVAFILFLVAVCLHMPSILSYVLAGAGIYALDVILRAFKTRVTTARIYDVPELCATAVEVPSLNAGWRAGQHVRVRVLSVGMGWYGWAEAHPFTIASASLGTTRQGLVLLCKIAGRWTQKLYQLAADDTRKEDAGVGINIRVMVEGPYGGPGNTMMSSFSGAFMIAGGSGISYALAAAEELLQKAARNTSSVTILDLIWVVRHPEALAPYIPIFSSLMALSVTTTTALQISIFYTRAETHEHNFSALEVPEGITLNPGRPSVALRLQDLLSRTRNATLLPGCGSKPRGVFVGVCGPGPLADDVRRVIDNVESGEQRELGGIELHEEIYAL</sequence>
<evidence type="ECO:0000256" key="1">
    <source>
        <dbReference type="ARBA" id="ARBA00004651"/>
    </source>
</evidence>
<dbReference type="Pfam" id="PF08030">
    <property type="entry name" value="NAD_binding_6"/>
    <property type="match status" value="1"/>
</dbReference>
<dbReference type="EMBL" id="HE797250">
    <property type="protein sequence ID" value="CCM06220.1"/>
    <property type="molecule type" value="Genomic_DNA"/>
</dbReference>
<accession>J4GWU8</accession>
<dbReference type="OrthoDB" id="17725at2759"/>
<dbReference type="InterPro" id="IPR017927">
    <property type="entry name" value="FAD-bd_FR_type"/>
</dbReference>
<dbReference type="InterPro" id="IPR051410">
    <property type="entry name" value="Ferric/Cupric_Reductase"/>
</dbReference>
<feature type="transmembrane region" description="Helical" evidence="14">
    <location>
        <begin position="267"/>
        <end position="284"/>
    </location>
</feature>
<dbReference type="Pfam" id="PF01794">
    <property type="entry name" value="Ferric_reduct"/>
    <property type="match status" value="1"/>
</dbReference>
<evidence type="ECO:0000313" key="17">
    <source>
        <dbReference type="Proteomes" id="UP000006352"/>
    </source>
</evidence>
<dbReference type="InParanoid" id="J4GWU8"/>
<keyword evidence="10" id="KW-0406">Ion transport</keyword>
<feature type="transmembrane region" description="Helical" evidence="14">
    <location>
        <begin position="239"/>
        <end position="260"/>
    </location>
</feature>